<evidence type="ECO:0000256" key="3">
    <source>
        <dbReference type="ARBA" id="ARBA00038455"/>
    </source>
</evidence>
<name>A0A927QZ00_9ACTN</name>
<keyword evidence="6" id="KW-1185">Reference proteome</keyword>
<gene>
    <name evidence="5" type="ORF">H4W31_005448</name>
</gene>
<protein>
    <recommendedName>
        <fullName evidence="2">phosphoenolpyruvate mutase</fullName>
        <ecNumber evidence="2">5.4.2.9</ecNumber>
    </recommendedName>
</protein>
<dbReference type="Gene3D" id="3.20.20.60">
    <property type="entry name" value="Phosphoenolpyruvate-binding domains"/>
    <property type="match status" value="1"/>
</dbReference>
<evidence type="ECO:0000313" key="6">
    <source>
        <dbReference type="Proteomes" id="UP000649753"/>
    </source>
</evidence>
<dbReference type="EMBL" id="JADBEB010000001">
    <property type="protein sequence ID" value="MBE1489810.1"/>
    <property type="molecule type" value="Genomic_DNA"/>
</dbReference>
<evidence type="ECO:0000256" key="2">
    <source>
        <dbReference type="ARBA" id="ARBA00024063"/>
    </source>
</evidence>
<accession>A0A927QZ00</accession>
<dbReference type="Proteomes" id="UP000649753">
    <property type="component" value="Unassembled WGS sequence"/>
</dbReference>
<dbReference type="CDD" id="cd00377">
    <property type="entry name" value="ICL_PEPM"/>
    <property type="match status" value="1"/>
</dbReference>
<dbReference type="AlphaFoldDB" id="A0A927QZ00"/>
<feature type="compositionally biased region" description="Polar residues" evidence="4">
    <location>
        <begin position="1"/>
        <end position="15"/>
    </location>
</feature>
<organism evidence="5 6">
    <name type="scientific">Plantactinospora soyae</name>
    <dbReference type="NCBI Taxonomy" id="1544732"/>
    <lineage>
        <taxon>Bacteria</taxon>
        <taxon>Bacillati</taxon>
        <taxon>Actinomycetota</taxon>
        <taxon>Actinomycetes</taxon>
        <taxon>Micromonosporales</taxon>
        <taxon>Micromonosporaceae</taxon>
        <taxon>Plantactinospora</taxon>
    </lineage>
</organism>
<dbReference type="InterPro" id="IPR039556">
    <property type="entry name" value="ICL/PEPM"/>
</dbReference>
<dbReference type="InterPro" id="IPR012698">
    <property type="entry name" value="PEnolPyrv_PMutase_core"/>
</dbReference>
<evidence type="ECO:0000256" key="1">
    <source>
        <dbReference type="ARBA" id="ARBA00023235"/>
    </source>
</evidence>
<dbReference type="PANTHER" id="PTHR42905:SF7">
    <property type="entry name" value="PHOSPHOENOLPYRUVATE PHOSPHOMUTASE"/>
    <property type="match status" value="1"/>
</dbReference>
<reference evidence="5" key="1">
    <citation type="submission" date="2020-10" db="EMBL/GenBank/DDBJ databases">
        <title>Sequencing the genomes of 1000 actinobacteria strains.</title>
        <authorList>
            <person name="Klenk H.-P."/>
        </authorList>
    </citation>
    <scope>NUCLEOTIDE SEQUENCE</scope>
    <source>
        <strain evidence="5">DSM 46832</strain>
    </source>
</reference>
<dbReference type="Pfam" id="PF13714">
    <property type="entry name" value="PEP_mutase"/>
    <property type="match status" value="1"/>
</dbReference>
<proteinExistence type="inferred from homology"/>
<dbReference type="GO" id="GO:0050188">
    <property type="term" value="F:phosphoenolpyruvate mutase activity"/>
    <property type="evidence" value="ECO:0007669"/>
    <property type="project" value="UniProtKB-EC"/>
</dbReference>
<dbReference type="RefSeq" id="WP_225945706.1">
    <property type="nucleotide sequence ID" value="NZ_JADBEB010000001.1"/>
</dbReference>
<evidence type="ECO:0000313" key="5">
    <source>
        <dbReference type="EMBL" id="MBE1489810.1"/>
    </source>
</evidence>
<dbReference type="EC" id="5.4.2.9" evidence="2"/>
<dbReference type="SUPFAM" id="SSF51621">
    <property type="entry name" value="Phosphoenolpyruvate/pyruvate domain"/>
    <property type="match status" value="1"/>
</dbReference>
<dbReference type="PANTHER" id="PTHR42905">
    <property type="entry name" value="PHOSPHOENOLPYRUVATE CARBOXYLASE"/>
    <property type="match status" value="1"/>
</dbReference>
<comment type="similarity">
    <text evidence="3">Belongs to the isocitrate lyase/PEP mutase superfamily. PEP mutase family.</text>
</comment>
<keyword evidence="1 5" id="KW-0413">Isomerase</keyword>
<dbReference type="NCBIfam" id="TIGR02320">
    <property type="entry name" value="PEP_mutase"/>
    <property type="match status" value="1"/>
</dbReference>
<sequence length="322" mass="34436">MTTSEDTGPGPTTDQRGGAGSPGDQLRRLLVDEAPCVLMGVHDGLSARIAVEEGFRALWASGLCISTALGVRDSDEASWTQLLNSVESMVDNTRVPVLVDGDTGHGNFNTARRFASRAERIGAAGVCFEDKTFPKMNSFFGAGHELVPVAEFCGKIKACKDGQQDPGFVVVARTEAFIAGQPVDEAVARAEAYAAAGADAIFVHSRQPTAVEIAAFSARWHGRVPIVIAPTTYHRTTLDEFHQLGVGGVIWANQSMRAAFSAMRKACRDMRSSGVISGVEEEIASLKEIFALLGYEDLEREERRYASFDPPVLSTVTGGNAP</sequence>
<evidence type="ECO:0000256" key="4">
    <source>
        <dbReference type="SAM" id="MobiDB-lite"/>
    </source>
</evidence>
<feature type="region of interest" description="Disordered" evidence="4">
    <location>
        <begin position="1"/>
        <end position="25"/>
    </location>
</feature>
<dbReference type="InterPro" id="IPR040442">
    <property type="entry name" value="Pyrv_kinase-like_dom_sf"/>
</dbReference>
<comment type="caution">
    <text evidence="5">The sequence shown here is derived from an EMBL/GenBank/DDBJ whole genome shotgun (WGS) entry which is preliminary data.</text>
</comment>
<dbReference type="InterPro" id="IPR015813">
    <property type="entry name" value="Pyrv/PenolPyrv_kinase-like_dom"/>
</dbReference>